<dbReference type="InterPro" id="IPR010213">
    <property type="entry name" value="TF_NusA"/>
</dbReference>
<evidence type="ECO:0000256" key="1">
    <source>
        <dbReference type="ARBA" id="ARBA00022472"/>
    </source>
</evidence>
<gene>
    <name evidence="7" type="primary">nusA</name>
    <name evidence="10" type="ORF">HQ43_02120</name>
</gene>
<dbReference type="Pfam" id="PF13184">
    <property type="entry name" value="KH_NusA_1st"/>
    <property type="match status" value="1"/>
</dbReference>
<dbReference type="CDD" id="cd04455">
    <property type="entry name" value="S1_NusA"/>
    <property type="match status" value="1"/>
</dbReference>
<dbReference type="CDD" id="cd22529">
    <property type="entry name" value="KH-II_NusA_rpt2"/>
    <property type="match status" value="1"/>
</dbReference>
<keyword evidence="2 7" id="KW-0963">Cytoplasm</keyword>
<name>A0ABR4XNQ4_9PORP</name>
<feature type="region of interest" description="Disordered" evidence="8">
    <location>
        <begin position="418"/>
        <end position="443"/>
    </location>
</feature>
<dbReference type="InterPro" id="IPR003029">
    <property type="entry name" value="S1_domain"/>
</dbReference>
<dbReference type="Pfam" id="PF26594">
    <property type="entry name" value="KH_NusA_2nd"/>
    <property type="match status" value="1"/>
</dbReference>
<dbReference type="PANTHER" id="PTHR22648">
    <property type="entry name" value="TRANSCRIPTION TERMINATION FACTOR NUSA"/>
    <property type="match status" value="1"/>
</dbReference>
<comment type="similarity">
    <text evidence="7">Belongs to the NusA family.</text>
</comment>
<dbReference type="PANTHER" id="PTHR22648:SF0">
    <property type="entry name" value="TRANSCRIPTION TERMINATION_ANTITERMINATION PROTEIN NUSA"/>
    <property type="match status" value="1"/>
</dbReference>
<dbReference type="InterPro" id="IPR036555">
    <property type="entry name" value="NusA_N_sf"/>
</dbReference>
<evidence type="ECO:0000313" key="10">
    <source>
        <dbReference type="EMBL" id="KGN93449.1"/>
    </source>
</evidence>
<accession>A0ABR4XNQ4</accession>
<evidence type="ECO:0000256" key="7">
    <source>
        <dbReference type="HAMAP-Rule" id="MF_00945"/>
    </source>
</evidence>
<dbReference type="InterPro" id="IPR030842">
    <property type="entry name" value="TF_NusA_bacterial"/>
</dbReference>
<dbReference type="NCBIfam" id="TIGR01953">
    <property type="entry name" value="NusA"/>
    <property type="match status" value="1"/>
</dbReference>
<dbReference type="Gene3D" id="2.40.50.140">
    <property type="entry name" value="Nucleic acid-binding proteins"/>
    <property type="match status" value="1"/>
</dbReference>
<dbReference type="SUPFAM" id="SSF50249">
    <property type="entry name" value="Nucleic acid-binding proteins"/>
    <property type="match status" value="1"/>
</dbReference>
<proteinExistence type="inferred from homology"/>
<dbReference type="InterPro" id="IPR009019">
    <property type="entry name" value="KH_sf_prok-type"/>
</dbReference>
<keyword evidence="3 7" id="KW-0889">Transcription antitermination</keyword>
<feature type="compositionally biased region" description="Basic and acidic residues" evidence="8">
    <location>
        <begin position="426"/>
        <end position="443"/>
    </location>
</feature>
<dbReference type="RefSeq" id="WP_036788939.1">
    <property type="nucleotide sequence ID" value="NZ_JQZV01000003.1"/>
</dbReference>
<evidence type="ECO:0000256" key="2">
    <source>
        <dbReference type="ARBA" id="ARBA00022490"/>
    </source>
</evidence>
<dbReference type="SMART" id="SM00316">
    <property type="entry name" value="S1"/>
    <property type="match status" value="1"/>
</dbReference>
<dbReference type="HAMAP" id="MF_00945_B">
    <property type="entry name" value="NusA_B"/>
    <property type="match status" value="1"/>
</dbReference>
<dbReference type="PROSITE" id="PS50084">
    <property type="entry name" value="KH_TYPE_1"/>
    <property type="match status" value="1"/>
</dbReference>
<sequence length="443" mass="50560">MAKKKETMSMIDSFSEFKSLKNIDRETLVKVLEESFRNVIAKMFGSDSNFDVIINPEKGDLEIWRNREVVEDGQATNAMTQVELSEALELDPDTELGEELTDQVYFEDFGRRAILNLRQTLTSKILELQKDALYGDYIKRVGQIITAEVYQVWKKEVLLLDYDGNELILPKQYLIPRDRIKKGDSVRAIIERVENNNNNPKIILSRTSNDFLKALFELEVPEIADELITIRRVARIPGERAKIAVESFDDRIDPVGACVGVKGSRIHGIVRELQNESIDVIQYTSNLGLFIQRALSPAKIASYHVNEENGHIEVYLKQDQISLAIGRGGANIKLASQLLGHEIDIFRDDADSIDEEDIYLEEFDDEIEPWVIDLLKSVGCDTAKSVLNKSREELIRVTDLEEDTIDFVLEVLRSEFEQDTVQPSTEEDKREAEDQTSNESKDL</sequence>
<dbReference type="Gene3D" id="3.30.1480.10">
    <property type="entry name" value="NusA, N-terminal domain"/>
    <property type="match status" value="1"/>
</dbReference>
<keyword evidence="5 7" id="KW-0805">Transcription regulation</keyword>
<dbReference type="InterPro" id="IPR012340">
    <property type="entry name" value="NA-bd_OB-fold"/>
</dbReference>
<dbReference type="CDD" id="cd02134">
    <property type="entry name" value="KH-II_NusA_rpt1"/>
    <property type="match status" value="1"/>
</dbReference>
<dbReference type="SUPFAM" id="SSF69705">
    <property type="entry name" value="Transcription factor NusA, N-terminal domain"/>
    <property type="match status" value="1"/>
</dbReference>
<reference evidence="10 11" key="1">
    <citation type="submission" date="2014-08" db="EMBL/GenBank/DDBJ databases">
        <title>Porphyromonas canoris strain:OH2762 Genome sequencing.</title>
        <authorList>
            <person name="Wallis C."/>
            <person name="Deusch O."/>
            <person name="O'Flynn C."/>
            <person name="Davis I."/>
            <person name="Jospin G."/>
            <person name="Darling A.E."/>
            <person name="Coil D.A."/>
            <person name="Alexiev A."/>
            <person name="Horsfall A."/>
            <person name="Kirkwood N."/>
            <person name="Harris S."/>
            <person name="Eisen J.A."/>
        </authorList>
    </citation>
    <scope>NUCLEOTIDE SEQUENCE [LARGE SCALE GENOMIC DNA]</scope>
    <source>
        <strain evidence="11">COT-108 OH2762</strain>
    </source>
</reference>
<keyword evidence="4 7" id="KW-0694">RNA-binding</keyword>
<comment type="caution">
    <text evidence="10">The sequence shown here is derived from an EMBL/GenBank/DDBJ whole genome shotgun (WGS) entry which is preliminary data.</text>
</comment>
<keyword evidence="10" id="KW-0251">Elongation factor</keyword>
<evidence type="ECO:0000313" key="11">
    <source>
        <dbReference type="Proteomes" id="UP000030101"/>
    </source>
</evidence>
<dbReference type="InterPro" id="IPR058582">
    <property type="entry name" value="KH_NusA_2nd"/>
</dbReference>
<comment type="subunit">
    <text evidence="7">Monomer. Binds directly to the core enzyme of the DNA-dependent RNA polymerase and to nascent RNA.</text>
</comment>
<dbReference type="Pfam" id="PF08529">
    <property type="entry name" value="NusA_N"/>
    <property type="match status" value="1"/>
</dbReference>
<protein>
    <recommendedName>
        <fullName evidence="7">Transcription termination/antitermination protein NusA</fullName>
    </recommendedName>
</protein>
<dbReference type="EMBL" id="JQZV01000003">
    <property type="protein sequence ID" value="KGN93449.1"/>
    <property type="molecule type" value="Genomic_DNA"/>
</dbReference>
<evidence type="ECO:0000256" key="4">
    <source>
        <dbReference type="ARBA" id="ARBA00022884"/>
    </source>
</evidence>
<evidence type="ECO:0000256" key="3">
    <source>
        <dbReference type="ARBA" id="ARBA00022814"/>
    </source>
</evidence>
<dbReference type="PROSITE" id="PS50126">
    <property type="entry name" value="S1"/>
    <property type="match status" value="1"/>
</dbReference>
<evidence type="ECO:0000256" key="8">
    <source>
        <dbReference type="SAM" id="MobiDB-lite"/>
    </source>
</evidence>
<dbReference type="InterPro" id="IPR015946">
    <property type="entry name" value="KH_dom-like_a/b"/>
</dbReference>
<keyword evidence="1 7" id="KW-0806">Transcription termination</keyword>
<dbReference type="GO" id="GO:0003746">
    <property type="term" value="F:translation elongation factor activity"/>
    <property type="evidence" value="ECO:0007669"/>
    <property type="project" value="UniProtKB-KW"/>
</dbReference>
<comment type="subcellular location">
    <subcellularLocation>
        <location evidence="7">Cytoplasm</location>
    </subcellularLocation>
</comment>
<dbReference type="Gene3D" id="3.30.300.20">
    <property type="match status" value="2"/>
</dbReference>
<keyword evidence="10" id="KW-0648">Protein biosynthesis</keyword>
<evidence type="ECO:0000259" key="9">
    <source>
        <dbReference type="PROSITE" id="PS50126"/>
    </source>
</evidence>
<dbReference type="InterPro" id="IPR025249">
    <property type="entry name" value="TF_NusA_KH_1st"/>
</dbReference>
<keyword evidence="11" id="KW-1185">Reference proteome</keyword>
<organism evidence="10 11">
    <name type="scientific">Porphyromonas canoris</name>
    <dbReference type="NCBI Taxonomy" id="36875"/>
    <lineage>
        <taxon>Bacteria</taxon>
        <taxon>Pseudomonadati</taxon>
        <taxon>Bacteroidota</taxon>
        <taxon>Bacteroidia</taxon>
        <taxon>Bacteroidales</taxon>
        <taxon>Porphyromonadaceae</taxon>
        <taxon>Porphyromonas</taxon>
    </lineage>
</organism>
<dbReference type="Proteomes" id="UP000030101">
    <property type="component" value="Unassembled WGS sequence"/>
</dbReference>
<feature type="domain" description="S1 motif" evidence="9">
    <location>
        <begin position="142"/>
        <end position="207"/>
    </location>
</feature>
<comment type="function">
    <text evidence="7">Participates in both transcription termination and antitermination.</text>
</comment>
<evidence type="ECO:0000256" key="6">
    <source>
        <dbReference type="ARBA" id="ARBA00023163"/>
    </source>
</evidence>
<evidence type="ECO:0000256" key="5">
    <source>
        <dbReference type="ARBA" id="ARBA00023015"/>
    </source>
</evidence>
<keyword evidence="6 7" id="KW-0804">Transcription</keyword>
<dbReference type="SUPFAM" id="SSF54814">
    <property type="entry name" value="Prokaryotic type KH domain (KH-domain type II)"/>
    <property type="match status" value="2"/>
</dbReference>
<dbReference type="InterPro" id="IPR013735">
    <property type="entry name" value="TF_NusA_N"/>
</dbReference>